<dbReference type="Proteomes" id="UP000240883">
    <property type="component" value="Unassembled WGS sequence"/>
</dbReference>
<name>A0A2T2P328_CORCC</name>
<organism evidence="3 4">
    <name type="scientific">Corynespora cassiicola Philippines</name>
    <dbReference type="NCBI Taxonomy" id="1448308"/>
    <lineage>
        <taxon>Eukaryota</taxon>
        <taxon>Fungi</taxon>
        <taxon>Dikarya</taxon>
        <taxon>Ascomycota</taxon>
        <taxon>Pezizomycotina</taxon>
        <taxon>Dothideomycetes</taxon>
        <taxon>Pleosporomycetidae</taxon>
        <taxon>Pleosporales</taxon>
        <taxon>Corynesporascaceae</taxon>
        <taxon>Corynespora</taxon>
    </lineage>
</organism>
<keyword evidence="1" id="KW-0175">Coiled coil</keyword>
<feature type="coiled-coil region" evidence="1">
    <location>
        <begin position="298"/>
        <end position="332"/>
    </location>
</feature>
<accession>A0A2T2P328</accession>
<feature type="region of interest" description="Disordered" evidence="2">
    <location>
        <begin position="122"/>
        <end position="145"/>
    </location>
</feature>
<feature type="compositionally biased region" description="Polar residues" evidence="2">
    <location>
        <begin position="361"/>
        <end position="381"/>
    </location>
</feature>
<dbReference type="EMBL" id="KZ678130">
    <property type="protein sequence ID" value="PSN72039.1"/>
    <property type="molecule type" value="Genomic_DNA"/>
</dbReference>
<sequence length="392" mass="43849">MTPGTPSTPRSSDATPADILEVTGSFRFTSSSSTIMDVNEYHLEADSATSDTIKDHDSDGSSETEYMDGLGDTSNDNDSDPELDKFITSQTSFVDFSNDTSDEASLADTVDEFSADCCPPDASDVSDEEVSGISGNSEVSLTGPMSADQMSPDRFQALSDEVCQVYINEQYDVLVQKLQDAYSSLSNEEKREPKSPVLAFNINVRLLQECGVGADSFESILDLCNIFGAQKNQAFLNIMKEEKERTTQTIKELKSRLTDATNPFIHKPFQISYFTAELRAVQPDNANYQGMFRLLDEMVNVEEAMKVKKAEYDLLQAELSSRRQEYRCLENMLRPGQRRPLFRFREESQRSRRALFHTQIPGFTQDSSQAPTSPTTESSITDALASYKRYTR</sequence>
<evidence type="ECO:0000313" key="4">
    <source>
        <dbReference type="Proteomes" id="UP000240883"/>
    </source>
</evidence>
<feature type="region of interest" description="Disordered" evidence="2">
    <location>
        <begin position="45"/>
        <end position="81"/>
    </location>
</feature>
<keyword evidence="4" id="KW-1185">Reference proteome</keyword>
<gene>
    <name evidence="3" type="ORF">BS50DRAFT_657818</name>
</gene>
<reference evidence="3 4" key="1">
    <citation type="journal article" date="2018" name="Front. Microbiol.">
        <title>Genome-Wide Analysis of Corynespora cassiicola Leaf Fall Disease Putative Effectors.</title>
        <authorList>
            <person name="Lopez D."/>
            <person name="Ribeiro S."/>
            <person name="Label P."/>
            <person name="Fumanal B."/>
            <person name="Venisse J.S."/>
            <person name="Kohler A."/>
            <person name="de Oliveira R.R."/>
            <person name="Labutti K."/>
            <person name="Lipzen A."/>
            <person name="Lail K."/>
            <person name="Bauer D."/>
            <person name="Ohm R.A."/>
            <person name="Barry K.W."/>
            <person name="Spatafora J."/>
            <person name="Grigoriev I.V."/>
            <person name="Martin F.M."/>
            <person name="Pujade-Renaud V."/>
        </authorList>
    </citation>
    <scope>NUCLEOTIDE SEQUENCE [LARGE SCALE GENOMIC DNA]</scope>
    <source>
        <strain evidence="3 4">Philippines</strain>
    </source>
</reference>
<feature type="region of interest" description="Disordered" evidence="2">
    <location>
        <begin position="358"/>
        <end position="383"/>
    </location>
</feature>
<protein>
    <submittedName>
        <fullName evidence="3">Uncharacterized protein</fullName>
    </submittedName>
</protein>
<dbReference type="AlphaFoldDB" id="A0A2T2P328"/>
<evidence type="ECO:0000313" key="3">
    <source>
        <dbReference type="EMBL" id="PSN72039.1"/>
    </source>
</evidence>
<proteinExistence type="predicted"/>
<evidence type="ECO:0000256" key="1">
    <source>
        <dbReference type="SAM" id="Coils"/>
    </source>
</evidence>
<evidence type="ECO:0000256" key="2">
    <source>
        <dbReference type="SAM" id="MobiDB-lite"/>
    </source>
</evidence>